<dbReference type="InterPro" id="IPR011990">
    <property type="entry name" value="TPR-like_helical_dom_sf"/>
</dbReference>
<dbReference type="InterPro" id="IPR052374">
    <property type="entry name" value="SERAC1"/>
</dbReference>
<comment type="caution">
    <text evidence="3">The sequence shown here is derived from an EMBL/GenBank/DDBJ whole genome shotgun (WGS) entry which is preliminary data.</text>
</comment>
<organism evidence="3 4">
    <name type="scientific">Thelonectria olida</name>
    <dbReference type="NCBI Taxonomy" id="1576542"/>
    <lineage>
        <taxon>Eukaryota</taxon>
        <taxon>Fungi</taxon>
        <taxon>Dikarya</taxon>
        <taxon>Ascomycota</taxon>
        <taxon>Pezizomycotina</taxon>
        <taxon>Sordariomycetes</taxon>
        <taxon>Hypocreomycetidae</taxon>
        <taxon>Hypocreales</taxon>
        <taxon>Nectriaceae</taxon>
        <taxon>Thelonectria</taxon>
    </lineage>
</organism>
<feature type="domain" description="NB-ARC" evidence="2">
    <location>
        <begin position="279"/>
        <end position="441"/>
    </location>
</feature>
<name>A0A9P8W337_9HYPO</name>
<dbReference type="SUPFAM" id="SSF48452">
    <property type="entry name" value="TPR-like"/>
    <property type="match status" value="1"/>
</dbReference>
<dbReference type="InterPro" id="IPR019734">
    <property type="entry name" value="TPR_rpt"/>
</dbReference>
<evidence type="ECO:0000313" key="3">
    <source>
        <dbReference type="EMBL" id="KAH6886788.1"/>
    </source>
</evidence>
<dbReference type="EMBL" id="JAGPYM010000015">
    <property type="protein sequence ID" value="KAH6886788.1"/>
    <property type="molecule type" value="Genomic_DNA"/>
</dbReference>
<dbReference type="SMART" id="SM00028">
    <property type="entry name" value="TPR"/>
    <property type="match status" value="4"/>
</dbReference>
<dbReference type="OrthoDB" id="5086500at2759"/>
<dbReference type="SUPFAM" id="SSF53474">
    <property type="entry name" value="alpha/beta-Hydrolases"/>
    <property type="match status" value="1"/>
</dbReference>
<dbReference type="Pfam" id="PF00931">
    <property type="entry name" value="NB-ARC"/>
    <property type="match status" value="1"/>
</dbReference>
<dbReference type="PANTHER" id="PTHR48182:SF3">
    <property type="entry name" value="DUF676 DOMAIN-CONTAINING PROTEIN"/>
    <property type="match status" value="1"/>
</dbReference>
<protein>
    <submittedName>
        <fullName evidence="3">Kinesin</fullName>
    </submittedName>
</protein>
<keyword evidence="4" id="KW-1185">Reference proteome</keyword>
<dbReference type="GO" id="GO:0043531">
    <property type="term" value="F:ADP binding"/>
    <property type="evidence" value="ECO:0007669"/>
    <property type="project" value="InterPro"/>
</dbReference>
<dbReference type="InterPro" id="IPR002182">
    <property type="entry name" value="NB-ARC"/>
</dbReference>
<dbReference type="Gene3D" id="1.25.40.10">
    <property type="entry name" value="Tetratricopeptide repeat domain"/>
    <property type="match status" value="2"/>
</dbReference>
<evidence type="ECO:0000259" key="2">
    <source>
        <dbReference type="Pfam" id="PF00931"/>
    </source>
</evidence>
<sequence length="956" mass="107017">MLPKVLPHARIMAFGYNSVWFGKNAVKETLDGVAGKLLAALRSKRSSCPRRPIILIGHCFGGLVIQQMYSKAVLHTQDWPDVATSISGMMFLGTPHQGIHERAGLSTQGEMYTAILQAGLQIQDSAMQSMAQDNEGLVSTVFNFNRGIQMCKPQPKVFCFYEQKATNVGEIFGMDTGVEFVVSEASGTLSNHMKEGLPLDHFQMNKFEDAEDNHFQRVSEELERMAEGLGEGRSKNASVQPSLLRSIPNLPAPIAREAHFSPRDNVLQTIETRFRKNMMVVLCGDSGSGKTHVAVEYAHRYHAENQGVKVHWVNSNSAEQFEFSYKRIAEALHLIHGASDKVNVLETVQRHLKQFSAGPWLMVLDGLDDDEVLKATEAIHKNKSLLDFVPSSFSARVLITTRSKSLATSLVKKKSKDVINVNPLNDDDASILLLGKVTKNRSRKQWVEALSKELKGSPGAMTLAFTYMKNAEEECNLKEYMTQISTQPETKPGVKSGVKNAWRLLHQRLAQKRPDTVDFMMQICALEVQFVPSLLFERSQVLEDATALKEYGIVEPSLDRSMLCVTALFRRCAQEWLANHAKERSDIEAMLLSLVCDKFTEDMVEVLLPCALAVLKFEPSSAQAKRDMATLLFKVSQHHQQIGQYQKGLGCLQRCLALREGSVDAENGRDLIEETKKAIQNIKLLESQPAAASKELTSDDHGTSLHAASRHLQQLENDDAEWQSRDTARQASHLAALQLDGNKVETARAQYNLALAHDSQGRSKDAEELYRSALKMVQEQLETENPDLMLLTLHVKILDSLACMYCDQQRLDEAEAAFRVVYPAKRDLLGIDHPETLMTRHNMALLVQERGHVEAATTELHEVLKAQVRLLERFDPATLRTVCSIALNHRLCGNLNEAKRLYVALLKLQTKLLGEKHRDTRATRVMLDELLMAMGRGESRKARETRDSASRETVAC</sequence>
<dbReference type="Gene3D" id="3.40.50.1820">
    <property type="entry name" value="alpha/beta hydrolase"/>
    <property type="match status" value="1"/>
</dbReference>
<dbReference type="Gene3D" id="3.40.50.300">
    <property type="entry name" value="P-loop containing nucleotide triphosphate hydrolases"/>
    <property type="match status" value="1"/>
</dbReference>
<evidence type="ECO:0000256" key="1">
    <source>
        <dbReference type="SAM" id="MobiDB-lite"/>
    </source>
</evidence>
<dbReference type="PROSITE" id="PS00675">
    <property type="entry name" value="SIGMA54_INTERACT_1"/>
    <property type="match status" value="1"/>
</dbReference>
<feature type="compositionally biased region" description="Basic and acidic residues" evidence="1">
    <location>
        <begin position="937"/>
        <end position="950"/>
    </location>
</feature>
<reference evidence="3 4" key="1">
    <citation type="journal article" date="2021" name="Nat. Commun.">
        <title>Genetic determinants of endophytism in the Arabidopsis root mycobiome.</title>
        <authorList>
            <person name="Mesny F."/>
            <person name="Miyauchi S."/>
            <person name="Thiergart T."/>
            <person name="Pickel B."/>
            <person name="Atanasova L."/>
            <person name="Karlsson M."/>
            <person name="Huettel B."/>
            <person name="Barry K.W."/>
            <person name="Haridas S."/>
            <person name="Chen C."/>
            <person name="Bauer D."/>
            <person name="Andreopoulos W."/>
            <person name="Pangilinan J."/>
            <person name="LaButti K."/>
            <person name="Riley R."/>
            <person name="Lipzen A."/>
            <person name="Clum A."/>
            <person name="Drula E."/>
            <person name="Henrissat B."/>
            <person name="Kohler A."/>
            <person name="Grigoriev I.V."/>
            <person name="Martin F.M."/>
            <person name="Hacquard S."/>
        </authorList>
    </citation>
    <scope>NUCLEOTIDE SEQUENCE [LARGE SCALE GENOMIC DNA]</scope>
    <source>
        <strain evidence="3 4">MPI-CAGE-CH-0241</strain>
    </source>
</reference>
<dbReference type="Pfam" id="PF13374">
    <property type="entry name" value="TPR_10"/>
    <property type="match status" value="3"/>
</dbReference>
<dbReference type="SUPFAM" id="SSF52540">
    <property type="entry name" value="P-loop containing nucleoside triphosphate hydrolases"/>
    <property type="match status" value="1"/>
</dbReference>
<accession>A0A9P8W337</accession>
<gene>
    <name evidence="3" type="ORF">B0T10DRAFT_407124</name>
</gene>
<dbReference type="InterPro" id="IPR029058">
    <property type="entry name" value="AB_hydrolase_fold"/>
</dbReference>
<dbReference type="InterPro" id="IPR027417">
    <property type="entry name" value="P-loop_NTPase"/>
</dbReference>
<dbReference type="InterPro" id="IPR025662">
    <property type="entry name" value="Sigma_54_int_dom_ATP-bd_1"/>
</dbReference>
<dbReference type="Proteomes" id="UP000777438">
    <property type="component" value="Unassembled WGS sequence"/>
</dbReference>
<dbReference type="AlphaFoldDB" id="A0A9P8W337"/>
<evidence type="ECO:0000313" key="4">
    <source>
        <dbReference type="Proteomes" id="UP000777438"/>
    </source>
</evidence>
<feature type="region of interest" description="Disordered" evidence="1">
    <location>
        <begin position="937"/>
        <end position="956"/>
    </location>
</feature>
<proteinExistence type="predicted"/>
<dbReference type="PANTHER" id="PTHR48182">
    <property type="entry name" value="PROTEIN SERAC1"/>
    <property type="match status" value="1"/>
</dbReference>